<evidence type="ECO:0000256" key="2">
    <source>
        <dbReference type="ARBA" id="ARBA00004173"/>
    </source>
</evidence>
<evidence type="ECO:0000256" key="9">
    <source>
        <dbReference type="ARBA" id="ARBA00023157"/>
    </source>
</evidence>
<dbReference type="Proteomes" id="UP001153954">
    <property type="component" value="Unassembled WGS sequence"/>
</dbReference>
<feature type="region of interest" description="Disordered" evidence="10">
    <location>
        <begin position="138"/>
        <end position="165"/>
    </location>
</feature>
<dbReference type="GO" id="GO:0006120">
    <property type="term" value="P:mitochondrial electron transport, NADH to ubiquinone"/>
    <property type="evidence" value="ECO:0007669"/>
    <property type="project" value="InterPro"/>
</dbReference>
<dbReference type="PANTHER" id="PTHR13344">
    <property type="entry name" value="NADH-UBIQUINONE OXIDOREDUCTASE"/>
    <property type="match status" value="1"/>
</dbReference>
<comment type="function">
    <text evidence="1">Accessory subunit of the mitochondrial membrane respiratory chain NADH dehydrogenase (Complex I), that is believed not to be involved in catalysis. Complex I functions in the transfer of electrons from NADH to the respiratory chain. The immediate electron acceptor for the enzyme is believed to be ubiquinone.</text>
</comment>
<evidence type="ECO:0000313" key="11">
    <source>
        <dbReference type="EMBL" id="CAH2094566.1"/>
    </source>
</evidence>
<evidence type="ECO:0000256" key="4">
    <source>
        <dbReference type="ARBA" id="ARBA00022448"/>
    </source>
</evidence>
<dbReference type="AlphaFoldDB" id="A0AAU9U9D7"/>
<evidence type="ECO:0000256" key="8">
    <source>
        <dbReference type="ARBA" id="ARBA00023128"/>
    </source>
</evidence>
<keyword evidence="8" id="KW-0496">Mitochondrion</keyword>
<gene>
    <name evidence="11" type="ORF">EEDITHA_LOCUS10121</name>
</gene>
<evidence type="ECO:0000256" key="1">
    <source>
        <dbReference type="ARBA" id="ARBA00003195"/>
    </source>
</evidence>
<evidence type="ECO:0000256" key="3">
    <source>
        <dbReference type="ARBA" id="ARBA00010705"/>
    </source>
</evidence>
<comment type="caution">
    <text evidence="11">The sequence shown here is derived from an EMBL/GenBank/DDBJ whole genome shotgun (WGS) entry which is preliminary data.</text>
</comment>
<dbReference type="EMBL" id="CAKOGL010000014">
    <property type="protein sequence ID" value="CAH2094566.1"/>
    <property type="molecule type" value="Genomic_DNA"/>
</dbReference>
<evidence type="ECO:0000256" key="5">
    <source>
        <dbReference type="ARBA" id="ARBA00022660"/>
    </source>
</evidence>
<keyword evidence="4" id="KW-0813">Transport</keyword>
<keyword evidence="5" id="KW-0679">Respiratory chain</keyword>
<keyword evidence="9" id="KW-1015">Disulfide bond</keyword>
<keyword evidence="7" id="KW-0249">Electron transport</keyword>
<dbReference type="GO" id="GO:0005739">
    <property type="term" value="C:mitochondrion"/>
    <property type="evidence" value="ECO:0007669"/>
    <property type="project" value="UniProtKB-SubCell"/>
</dbReference>
<organism evidence="11 12">
    <name type="scientific">Euphydryas editha</name>
    <name type="common">Edith's checkerspot</name>
    <dbReference type="NCBI Taxonomy" id="104508"/>
    <lineage>
        <taxon>Eukaryota</taxon>
        <taxon>Metazoa</taxon>
        <taxon>Ecdysozoa</taxon>
        <taxon>Arthropoda</taxon>
        <taxon>Hexapoda</taxon>
        <taxon>Insecta</taxon>
        <taxon>Pterygota</taxon>
        <taxon>Neoptera</taxon>
        <taxon>Endopterygota</taxon>
        <taxon>Lepidoptera</taxon>
        <taxon>Glossata</taxon>
        <taxon>Ditrysia</taxon>
        <taxon>Papilionoidea</taxon>
        <taxon>Nymphalidae</taxon>
        <taxon>Nymphalinae</taxon>
        <taxon>Euphydryas</taxon>
    </lineage>
</organism>
<proteinExistence type="inferred from homology"/>
<accession>A0AAU9U9D7</accession>
<keyword evidence="6" id="KW-0677">Repeat</keyword>
<reference evidence="11" key="1">
    <citation type="submission" date="2022-03" db="EMBL/GenBank/DDBJ databases">
        <authorList>
            <person name="Tunstrom K."/>
        </authorList>
    </citation>
    <scope>NUCLEOTIDE SEQUENCE</scope>
</reference>
<evidence type="ECO:0000256" key="6">
    <source>
        <dbReference type="ARBA" id="ARBA00022737"/>
    </source>
</evidence>
<evidence type="ECO:0008006" key="13">
    <source>
        <dbReference type="Google" id="ProtNLM"/>
    </source>
</evidence>
<name>A0AAU9U9D7_EUPED</name>
<comment type="similarity">
    <text evidence="3">Belongs to the complex I NDUFA8 subunit family.</text>
</comment>
<protein>
    <recommendedName>
        <fullName evidence="13">NADH dehydrogenase [ubiquinone] 1 alpha subcomplex subunit 8</fullName>
    </recommendedName>
</protein>
<dbReference type="PANTHER" id="PTHR13344:SF0">
    <property type="entry name" value="NADH DEHYDROGENASE [UBIQUINONE] 1 ALPHA SUBCOMPLEX SUBUNIT 8"/>
    <property type="match status" value="1"/>
</dbReference>
<evidence type="ECO:0000256" key="10">
    <source>
        <dbReference type="SAM" id="MobiDB-lite"/>
    </source>
</evidence>
<evidence type="ECO:0000256" key="7">
    <source>
        <dbReference type="ARBA" id="ARBA00022982"/>
    </source>
</evidence>
<sequence length="179" mass="20330">MVLTKEVDLPEFTTLTVPEVDLSTATLMSAAPYLGKYCEGINNEFMLCRFESNDPRACVELGKKVTACTLQLFRNIKSKCKQEFDQYSHCVDKSSGNFSFENCRKTQAVFDTCMKEKMCMERPDFGYFCRARVHNSPSAPPPPEPCPCQPKVPDETPSLPDCKPRPPARFGGRYFWITE</sequence>
<comment type="subcellular location">
    <subcellularLocation>
        <location evidence="2">Mitochondrion</location>
    </subcellularLocation>
</comment>
<evidence type="ECO:0000313" key="12">
    <source>
        <dbReference type="Proteomes" id="UP001153954"/>
    </source>
</evidence>
<feature type="compositionally biased region" description="Pro residues" evidence="10">
    <location>
        <begin position="138"/>
        <end position="150"/>
    </location>
</feature>
<keyword evidence="12" id="KW-1185">Reference proteome</keyword>
<dbReference type="InterPro" id="IPR016680">
    <property type="entry name" value="NDUFA8"/>
</dbReference>